<name>A0A0A8Y085_ARUDO</name>
<evidence type="ECO:0000256" key="1">
    <source>
        <dbReference type="SAM" id="MobiDB-lite"/>
    </source>
</evidence>
<proteinExistence type="predicted"/>
<reference evidence="2" key="1">
    <citation type="submission" date="2014-09" db="EMBL/GenBank/DDBJ databases">
        <authorList>
            <person name="Magalhaes I.L.F."/>
            <person name="Oliveira U."/>
            <person name="Santos F.R."/>
            <person name="Vidigal T.H.D.A."/>
            <person name="Brescovit A.D."/>
            <person name="Santos A.J."/>
        </authorList>
    </citation>
    <scope>NUCLEOTIDE SEQUENCE</scope>
    <source>
        <tissue evidence="2">Shoot tissue taken approximately 20 cm above the soil surface</tissue>
    </source>
</reference>
<evidence type="ECO:0000313" key="2">
    <source>
        <dbReference type="EMBL" id="JAD18438.1"/>
    </source>
</evidence>
<dbReference type="EMBL" id="GBRH01279457">
    <property type="protein sequence ID" value="JAD18438.1"/>
    <property type="molecule type" value="Transcribed_RNA"/>
</dbReference>
<dbReference type="AlphaFoldDB" id="A0A0A8Y085"/>
<accession>A0A0A8Y085</accession>
<reference evidence="2" key="2">
    <citation type="journal article" date="2015" name="Data Brief">
        <title>Shoot transcriptome of the giant reed, Arundo donax.</title>
        <authorList>
            <person name="Barrero R.A."/>
            <person name="Guerrero F.D."/>
            <person name="Moolhuijzen P."/>
            <person name="Goolsby J.A."/>
            <person name="Tidwell J."/>
            <person name="Bellgard S.E."/>
            <person name="Bellgard M.I."/>
        </authorList>
    </citation>
    <scope>NUCLEOTIDE SEQUENCE</scope>
    <source>
        <tissue evidence="2">Shoot tissue taken approximately 20 cm above the soil surface</tissue>
    </source>
</reference>
<sequence length="21" mass="2422">MWGLQYHRRRKKGPAAGQPLA</sequence>
<feature type="compositionally biased region" description="Basic residues" evidence="1">
    <location>
        <begin position="1"/>
        <end position="13"/>
    </location>
</feature>
<protein>
    <submittedName>
        <fullName evidence="2">Uncharacterized protein</fullName>
    </submittedName>
</protein>
<feature type="region of interest" description="Disordered" evidence="1">
    <location>
        <begin position="1"/>
        <end position="21"/>
    </location>
</feature>
<organism evidence="2">
    <name type="scientific">Arundo donax</name>
    <name type="common">Giant reed</name>
    <name type="synonym">Donax arundinaceus</name>
    <dbReference type="NCBI Taxonomy" id="35708"/>
    <lineage>
        <taxon>Eukaryota</taxon>
        <taxon>Viridiplantae</taxon>
        <taxon>Streptophyta</taxon>
        <taxon>Embryophyta</taxon>
        <taxon>Tracheophyta</taxon>
        <taxon>Spermatophyta</taxon>
        <taxon>Magnoliopsida</taxon>
        <taxon>Liliopsida</taxon>
        <taxon>Poales</taxon>
        <taxon>Poaceae</taxon>
        <taxon>PACMAD clade</taxon>
        <taxon>Arundinoideae</taxon>
        <taxon>Arundineae</taxon>
        <taxon>Arundo</taxon>
    </lineage>
</organism>